<dbReference type="RefSeq" id="WP_149429109.1">
    <property type="nucleotide sequence ID" value="NZ_VLNY01000002.1"/>
</dbReference>
<dbReference type="AlphaFoldDB" id="A0A5A7SEU4"/>
<reference evidence="3 4" key="1">
    <citation type="submission" date="2019-07" db="EMBL/GenBank/DDBJ databases">
        <title>Rhodococcus cavernicolus sp. nov., isolated from a cave.</title>
        <authorList>
            <person name="Lee S.D."/>
        </authorList>
    </citation>
    <scope>NUCLEOTIDE SEQUENCE [LARGE SCALE GENOMIC DNA]</scope>
    <source>
        <strain evidence="3 4">C1-24</strain>
    </source>
</reference>
<dbReference type="InterPro" id="IPR058998">
    <property type="entry name" value="YycE-like_N"/>
</dbReference>
<sequence>MNRQPWPNGFDVAQIRISRPTDRLDAVIGFYETDLGLLRIGDFVDHAGWDGVMLGLPGTDVHLEFTSHVDGTPCPAPTSENVVVLYFPDESAMSTAAERMTAAGHDPVELDNPYWAANGGVAFEDPDGWRVLLMPTALV</sequence>
<dbReference type="Gene3D" id="3.10.180.10">
    <property type="entry name" value="2,3-Dihydroxybiphenyl 1,2-Dioxygenase, domain 1"/>
    <property type="match status" value="1"/>
</dbReference>
<dbReference type="CDD" id="cd06587">
    <property type="entry name" value="VOC"/>
    <property type="match status" value="1"/>
</dbReference>
<protein>
    <submittedName>
        <fullName evidence="3">VOC family protein</fullName>
    </submittedName>
</protein>
<gene>
    <name evidence="3" type="ORF">FOY51_05050</name>
</gene>
<dbReference type="Pfam" id="PF22658">
    <property type="entry name" value="YycE-like_N"/>
    <property type="match status" value="1"/>
</dbReference>
<name>A0A5A7SEU4_9NOCA</name>
<evidence type="ECO:0000259" key="2">
    <source>
        <dbReference type="Pfam" id="PF22659"/>
    </source>
</evidence>
<dbReference type="InterPro" id="IPR058997">
    <property type="entry name" value="YycE-like_C"/>
</dbReference>
<dbReference type="EMBL" id="VLNY01000002">
    <property type="protein sequence ID" value="KAA0023949.1"/>
    <property type="molecule type" value="Genomic_DNA"/>
</dbReference>
<dbReference type="Pfam" id="PF22659">
    <property type="entry name" value="YycE-like_C"/>
    <property type="match status" value="1"/>
</dbReference>
<dbReference type="SUPFAM" id="SSF54593">
    <property type="entry name" value="Glyoxalase/Bleomycin resistance protein/Dihydroxybiphenyl dioxygenase"/>
    <property type="match status" value="1"/>
</dbReference>
<evidence type="ECO:0000259" key="1">
    <source>
        <dbReference type="Pfam" id="PF22658"/>
    </source>
</evidence>
<dbReference type="InterPro" id="IPR029068">
    <property type="entry name" value="Glyas_Bleomycin-R_OHBP_Dase"/>
</dbReference>
<keyword evidence="4" id="KW-1185">Reference proteome</keyword>
<evidence type="ECO:0000313" key="3">
    <source>
        <dbReference type="EMBL" id="KAA0023949.1"/>
    </source>
</evidence>
<evidence type="ECO:0000313" key="4">
    <source>
        <dbReference type="Proteomes" id="UP000322244"/>
    </source>
</evidence>
<feature type="domain" description="YycE-like C-terminal" evidence="2">
    <location>
        <begin position="80"/>
        <end position="134"/>
    </location>
</feature>
<dbReference type="OrthoDB" id="8018325at2"/>
<dbReference type="Proteomes" id="UP000322244">
    <property type="component" value="Unassembled WGS sequence"/>
</dbReference>
<comment type="caution">
    <text evidence="3">The sequence shown here is derived from an EMBL/GenBank/DDBJ whole genome shotgun (WGS) entry which is preliminary data.</text>
</comment>
<organism evidence="3 4">
    <name type="scientific">Antrihabitans cavernicola</name>
    <dbReference type="NCBI Taxonomy" id="2495913"/>
    <lineage>
        <taxon>Bacteria</taxon>
        <taxon>Bacillati</taxon>
        <taxon>Actinomycetota</taxon>
        <taxon>Actinomycetes</taxon>
        <taxon>Mycobacteriales</taxon>
        <taxon>Nocardiaceae</taxon>
        <taxon>Antrihabitans</taxon>
    </lineage>
</organism>
<feature type="domain" description="YycE-like N-terminal" evidence="1">
    <location>
        <begin position="15"/>
        <end position="66"/>
    </location>
</feature>
<proteinExistence type="predicted"/>
<accession>A0A5A7SEU4</accession>